<reference evidence="2 3" key="1">
    <citation type="submission" date="2020-08" db="EMBL/GenBank/DDBJ databases">
        <title>Genome sequencing of Purple Non-Sulfur Bacteria from various extreme environments.</title>
        <authorList>
            <person name="Mayer M."/>
        </authorList>
    </citation>
    <scope>NUCLEOTIDE SEQUENCE [LARGE SCALE GENOMIC DNA]</scope>
    <source>
        <strain evidence="2 3">JA135</strain>
    </source>
</reference>
<dbReference type="Pfam" id="PF18746">
    <property type="entry name" value="aGPT-Pplase3"/>
    <property type="match status" value="1"/>
</dbReference>
<feature type="domain" description="Alpha-glutamyl/putrescinyl thymine pyrophosphorylase clade 3" evidence="1">
    <location>
        <begin position="42"/>
        <end position="313"/>
    </location>
</feature>
<dbReference type="Proteomes" id="UP000555728">
    <property type="component" value="Unassembled WGS sequence"/>
</dbReference>
<protein>
    <recommendedName>
        <fullName evidence="1">Alpha-glutamyl/putrescinyl thymine pyrophosphorylase clade 3 domain-containing protein</fullName>
    </recommendedName>
</protein>
<evidence type="ECO:0000313" key="3">
    <source>
        <dbReference type="Proteomes" id="UP000555728"/>
    </source>
</evidence>
<comment type="caution">
    <text evidence="2">The sequence shown here is derived from an EMBL/GenBank/DDBJ whole genome shotgun (WGS) entry which is preliminary data.</text>
</comment>
<sequence length="313" mass="34960">MTDMTVRIKNEGISNDITATLKNFSETEINLPGISNPERRFVLAQQIIDSIRRIEYLHVVSIRAKSASLHTPYSGSFAPFGGAVVLHKAGRLDDAFWLVYLATHFGKHKIDGWNLTEDFYGRFGQGGAWDWPTASRDPLAISLWLDSIYPTVTASGRSRRFGNHRKFETLKPGPKGTGQAVASYIRWIAEYGSHDDLIRQVHKTVGQNPKEVFSYLYKDLNKVSKLGRLGKFDLLCYLGSLSIAPIVPDKAYISESTGPKAGAKSLFGSQTNTNTLESACTRLADYLDVNPQVIEDALCNWQKSPDKYVYFRG</sequence>
<evidence type="ECO:0000259" key="1">
    <source>
        <dbReference type="Pfam" id="PF18746"/>
    </source>
</evidence>
<accession>A0A7W6WKR8</accession>
<dbReference type="AlphaFoldDB" id="A0A7W6WKR8"/>
<organism evidence="2 3">
    <name type="scientific">Roseospira goensis</name>
    <dbReference type="NCBI Taxonomy" id="391922"/>
    <lineage>
        <taxon>Bacteria</taxon>
        <taxon>Pseudomonadati</taxon>
        <taxon>Pseudomonadota</taxon>
        <taxon>Alphaproteobacteria</taxon>
        <taxon>Rhodospirillales</taxon>
        <taxon>Rhodospirillaceae</taxon>
        <taxon>Roseospira</taxon>
    </lineage>
</organism>
<name>A0A7W6WKR8_9PROT</name>
<gene>
    <name evidence="2" type="ORF">GGD88_001804</name>
</gene>
<keyword evidence="3" id="KW-1185">Reference proteome</keyword>
<dbReference type="InterPro" id="IPR041271">
    <property type="entry name" value="AGPT-Pplase3"/>
</dbReference>
<dbReference type="EMBL" id="JACIGI010000012">
    <property type="protein sequence ID" value="MBB4286079.1"/>
    <property type="molecule type" value="Genomic_DNA"/>
</dbReference>
<proteinExistence type="predicted"/>
<evidence type="ECO:0000313" key="2">
    <source>
        <dbReference type="EMBL" id="MBB4286079.1"/>
    </source>
</evidence>